<dbReference type="EMBL" id="AEEG01000002">
    <property type="protein sequence ID" value="EFL96140.1"/>
    <property type="molecule type" value="Genomic_DNA"/>
</dbReference>
<organism evidence="1 2">
    <name type="scientific">Pediococcus acidilactici DSM 20284</name>
    <dbReference type="NCBI Taxonomy" id="862514"/>
    <lineage>
        <taxon>Bacteria</taxon>
        <taxon>Bacillati</taxon>
        <taxon>Bacillota</taxon>
        <taxon>Bacilli</taxon>
        <taxon>Lactobacillales</taxon>
        <taxon>Lactobacillaceae</taxon>
        <taxon>Pediococcus</taxon>
        <taxon>Pediococcus acidilactici group</taxon>
    </lineage>
</organism>
<name>E0NEX9_PEDAC</name>
<keyword evidence="2" id="KW-1185">Reference proteome</keyword>
<protein>
    <submittedName>
        <fullName evidence="1">Uncharacterized protein</fullName>
    </submittedName>
</protein>
<dbReference type="Proteomes" id="UP000004470">
    <property type="component" value="Unassembled WGS sequence"/>
</dbReference>
<dbReference type="AlphaFoldDB" id="E0NEX9"/>
<reference evidence="1" key="1">
    <citation type="submission" date="2010-07" db="EMBL/GenBank/DDBJ databases">
        <authorList>
            <person name="Muzny D."/>
            <person name="Qin X."/>
            <person name="Deng J."/>
            <person name="Jiang H."/>
            <person name="Liu Y."/>
            <person name="Qu J."/>
            <person name="Song X.-Z."/>
            <person name="Zhang L."/>
            <person name="Thornton R."/>
            <person name="Coyle M."/>
            <person name="Francisco L."/>
            <person name="Jackson L."/>
            <person name="Javaid M."/>
            <person name="Korchina V."/>
            <person name="Kovar C."/>
            <person name="Mata R."/>
            <person name="Mathew T."/>
            <person name="Ngo R."/>
            <person name="Nguyen L."/>
            <person name="Nguyen N."/>
            <person name="Okwuonu G."/>
            <person name="Ongeri F."/>
            <person name="Pham C."/>
            <person name="Simmons D."/>
            <person name="Wilczek-Boney K."/>
            <person name="Hale W."/>
            <person name="Jakkamsetti A."/>
            <person name="Pham P."/>
            <person name="Ruth R."/>
            <person name="San Lucas F."/>
            <person name="Warren J."/>
            <person name="Zhang J."/>
            <person name="Zhao Z."/>
            <person name="Zhou C."/>
            <person name="Zhu D."/>
            <person name="Lee S."/>
            <person name="Bess C."/>
            <person name="Blankenburg K."/>
            <person name="Forbes L."/>
            <person name="Fu Q."/>
            <person name="Gubbala S."/>
            <person name="Hirani K."/>
            <person name="Jayaseelan J.C."/>
            <person name="Lara F."/>
            <person name="Munidasa M."/>
            <person name="Palculict T."/>
            <person name="Patil S."/>
            <person name="Pu L.-L."/>
            <person name="Saada N."/>
            <person name="Tang L."/>
            <person name="Weissenberger G."/>
            <person name="Zhu Y."/>
            <person name="Hemphill L."/>
            <person name="Shang Y."/>
            <person name="Youmans B."/>
            <person name="Ayvaz T."/>
            <person name="Ross M."/>
            <person name="Santibanez J."/>
            <person name="Aqrawi P."/>
            <person name="Gross S."/>
            <person name="Joshi V."/>
            <person name="Fowler G."/>
            <person name="Nazareth L."/>
            <person name="Reid J."/>
            <person name="Worley K."/>
            <person name="Petrosino J."/>
            <person name="Highlander S."/>
            <person name="Gibbs R."/>
        </authorList>
    </citation>
    <scope>NUCLEOTIDE SEQUENCE [LARGE SCALE GENOMIC DNA]</scope>
    <source>
        <strain evidence="1">DSM 20284</strain>
    </source>
</reference>
<proteinExistence type="predicted"/>
<dbReference type="eggNOG" id="ENOG502ZP4M">
    <property type="taxonomic scope" value="Bacteria"/>
</dbReference>
<comment type="caution">
    <text evidence="1">The sequence shown here is derived from an EMBL/GenBank/DDBJ whole genome shotgun (WGS) entry which is preliminary data.</text>
</comment>
<gene>
    <name evidence="1" type="ORF">HMPREF0623_0191</name>
</gene>
<sequence>MYVMTYTDIYGFKHENATIVSKKDEFRRVFIIEDEKHRRFECLKEHPESTHKGSAHWKLSSKDTPPDNYWDVFETSDK</sequence>
<dbReference type="HOGENOM" id="CLU_188348_0_0_9"/>
<evidence type="ECO:0000313" key="2">
    <source>
        <dbReference type="Proteomes" id="UP000004470"/>
    </source>
</evidence>
<evidence type="ECO:0000313" key="1">
    <source>
        <dbReference type="EMBL" id="EFL96140.1"/>
    </source>
</evidence>
<accession>E0NEX9</accession>